<protein>
    <submittedName>
        <fullName evidence="2">Biotin/lipoate A/B protein ligase</fullName>
    </submittedName>
</protein>
<dbReference type="InterPro" id="IPR045864">
    <property type="entry name" value="aa-tRNA-synth_II/BPL/LPL"/>
</dbReference>
<dbReference type="RefSeq" id="WP_014026277.1">
    <property type="nucleotide sequence ID" value="NC_015931.1"/>
</dbReference>
<dbReference type="InterPro" id="IPR004143">
    <property type="entry name" value="BPL_LPL_catalytic"/>
</dbReference>
<reference evidence="2 3" key="1">
    <citation type="journal article" date="2011" name="Stand. Genomic Sci.">
        <title>Complete genome sequence of the hyperthermophilic chemolithoautotroph Pyrolobus fumarii type strain (1A).</title>
        <authorList>
            <person name="Anderson I."/>
            <person name="Goker M."/>
            <person name="Nolan M."/>
            <person name="Lucas S."/>
            <person name="Hammon N."/>
            <person name="Deshpande S."/>
            <person name="Cheng J.F."/>
            <person name="Tapia R."/>
            <person name="Han C."/>
            <person name="Goodwin L."/>
            <person name="Pitluck S."/>
            <person name="Huntemann M."/>
            <person name="Liolios K."/>
            <person name="Ivanova N."/>
            <person name="Pagani I."/>
            <person name="Mavromatis K."/>
            <person name="Ovchinikova G."/>
            <person name="Pati A."/>
            <person name="Chen A."/>
            <person name="Palaniappan K."/>
            <person name="Land M."/>
            <person name="Hauser L."/>
            <person name="Brambilla E.M."/>
            <person name="Huber H."/>
            <person name="Yasawong M."/>
            <person name="Rohde M."/>
            <person name="Spring S."/>
            <person name="Abt B."/>
            <person name="Sikorski J."/>
            <person name="Wirth R."/>
            <person name="Detter J.C."/>
            <person name="Woyke T."/>
            <person name="Bristow J."/>
            <person name="Eisen J.A."/>
            <person name="Markowitz V."/>
            <person name="Hugenholtz P."/>
            <person name="Kyrpides N.C."/>
            <person name="Klenk H.P."/>
            <person name="Lapidus A."/>
        </authorList>
    </citation>
    <scope>NUCLEOTIDE SEQUENCE [LARGE SCALE GENOMIC DNA]</scope>
    <source>
        <strain evidence="3">DSM 11204 / 1A</strain>
    </source>
</reference>
<dbReference type="EMBL" id="CP002838">
    <property type="protein sequence ID" value="AEM38600.1"/>
    <property type="molecule type" value="Genomic_DNA"/>
</dbReference>
<evidence type="ECO:0000259" key="1">
    <source>
        <dbReference type="PROSITE" id="PS51733"/>
    </source>
</evidence>
<evidence type="ECO:0000313" key="2">
    <source>
        <dbReference type="EMBL" id="AEM38600.1"/>
    </source>
</evidence>
<gene>
    <name evidence="2" type="ordered locus">Pyrfu_0731</name>
</gene>
<dbReference type="SUPFAM" id="SSF55681">
    <property type="entry name" value="Class II aaRS and biotin synthetases"/>
    <property type="match status" value="1"/>
</dbReference>
<feature type="domain" description="BPL/LPL catalytic" evidence="1">
    <location>
        <begin position="31"/>
        <end position="219"/>
    </location>
</feature>
<dbReference type="OrthoDB" id="43646at2157"/>
<dbReference type="eggNOG" id="arCOG01939">
    <property type="taxonomic scope" value="Archaea"/>
</dbReference>
<dbReference type="KEGG" id="pfm:Pyrfu_0731"/>
<keyword evidence="2" id="KW-0436">Ligase</keyword>
<keyword evidence="3" id="KW-1185">Reference proteome</keyword>
<organism evidence="2 3">
    <name type="scientific">Pyrolobus fumarii (strain DSM 11204 / 1A)</name>
    <dbReference type="NCBI Taxonomy" id="694429"/>
    <lineage>
        <taxon>Archaea</taxon>
        <taxon>Thermoproteota</taxon>
        <taxon>Thermoprotei</taxon>
        <taxon>Desulfurococcales</taxon>
        <taxon>Pyrodictiaceae</taxon>
        <taxon>Pyrolobus</taxon>
    </lineage>
</organism>
<dbReference type="PANTHER" id="PTHR43679:SF2">
    <property type="entry name" value="OCTANOYL-[GCVH]:PROTEIN N-OCTANOYLTRANSFERASE"/>
    <property type="match status" value="1"/>
</dbReference>
<dbReference type="GO" id="GO:0016874">
    <property type="term" value="F:ligase activity"/>
    <property type="evidence" value="ECO:0007669"/>
    <property type="project" value="UniProtKB-KW"/>
</dbReference>
<dbReference type="PANTHER" id="PTHR43679">
    <property type="entry name" value="OCTANOYLTRANSFERASE LIPM-RELATED"/>
    <property type="match status" value="1"/>
</dbReference>
<dbReference type="Gene3D" id="3.30.930.10">
    <property type="entry name" value="Bira Bifunctional Protein, Domain 2"/>
    <property type="match status" value="1"/>
</dbReference>
<dbReference type="Pfam" id="PF21948">
    <property type="entry name" value="LplA-B_cat"/>
    <property type="match status" value="1"/>
</dbReference>
<dbReference type="CDD" id="cd16443">
    <property type="entry name" value="LplA"/>
    <property type="match status" value="1"/>
</dbReference>
<dbReference type="FunCoup" id="G0ED41">
    <property type="interactions" value="62"/>
</dbReference>
<dbReference type="HOGENOM" id="CLU_022986_5_0_2"/>
<dbReference type="AlphaFoldDB" id="G0ED41"/>
<name>G0ED41_PYRF1</name>
<accession>G0ED41</accession>
<sequence length="253" mass="28419">MSRVIRLVVYGAGDACTQMAIDEAMAIYAGFTGEGLARLYWFDPPSVTLGYFQRLEEAVDLEEAKRLGVNVVRRLSGGGSVYHDPKGEVTYSIAVPEEWLRGVDVAESFKLLAGWLVEALERLGFNPTFSGLNDILVNGRKVSGSAQARRYGAVLQHGTVMYDTDLEVLARVLRVPRGKGRDIRVRVTTLSLTAGRKVTRDEVVEALLESAPGYFSRMLHARVEIHDSLPRHVYELTEAVRWRYCSREWLTRR</sequence>
<dbReference type="InterPro" id="IPR050664">
    <property type="entry name" value="Octanoyltrans_LipM/LipL"/>
</dbReference>
<dbReference type="InParanoid" id="G0ED41"/>
<dbReference type="PROSITE" id="PS51733">
    <property type="entry name" value="BPL_LPL_CATALYTIC"/>
    <property type="match status" value="1"/>
</dbReference>
<dbReference type="GeneID" id="11139199"/>
<proteinExistence type="predicted"/>
<evidence type="ECO:0000313" key="3">
    <source>
        <dbReference type="Proteomes" id="UP000001037"/>
    </source>
</evidence>
<dbReference type="STRING" id="694429.Pyrfu_0731"/>
<dbReference type="Proteomes" id="UP000001037">
    <property type="component" value="Chromosome"/>
</dbReference>